<evidence type="ECO:0000313" key="16">
    <source>
        <dbReference type="EMBL" id="KUJ20590.1"/>
    </source>
</evidence>
<evidence type="ECO:0000259" key="15">
    <source>
        <dbReference type="PROSITE" id="PS50110"/>
    </source>
</evidence>
<accession>A0A194XK57</accession>
<dbReference type="SUPFAM" id="SSF55781">
    <property type="entry name" value="GAF domain-like"/>
    <property type="match status" value="2"/>
</dbReference>
<feature type="domain" description="Response regulatory" evidence="15">
    <location>
        <begin position="1065"/>
        <end position="1191"/>
    </location>
</feature>
<dbReference type="SMART" id="SM00065">
    <property type="entry name" value="GAF"/>
    <property type="match status" value="1"/>
</dbReference>
<gene>
    <name evidence="16" type="ORF">LY89DRAFT_579490</name>
</gene>
<dbReference type="InterPro" id="IPR043150">
    <property type="entry name" value="Phytochrome_PHY_sf"/>
</dbReference>
<dbReference type="Gene3D" id="3.40.50.2300">
    <property type="match status" value="1"/>
</dbReference>
<evidence type="ECO:0000313" key="17">
    <source>
        <dbReference type="Proteomes" id="UP000070700"/>
    </source>
</evidence>
<dbReference type="SMART" id="SM00387">
    <property type="entry name" value="HATPase_c"/>
    <property type="match status" value="1"/>
</dbReference>
<dbReference type="InterPro" id="IPR001294">
    <property type="entry name" value="Phytochrome"/>
</dbReference>
<dbReference type="InterPro" id="IPR003661">
    <property type="entry name" value="HisK_dim/P_dom"/>
</dbReference>
<dbReference type="Gene3D" id="3.30.450.20">
    <property type="entry name" value="PAS domain"/>
    <property type="match status" value="2"/>
</dbReference>
<evidence type="ECO:0000256" key="8">
    <source>
        <dbReference type="ARBA" id="ARBA00022991"/>
    </source>
</evidence>
<keyword evidence="3" id="KW-0716">Sensory transduction</keyword>
<keyword evidence="9" id="KW-0902">Two-component regulatory system</keyword>
<dbReference type="Pfam" id="PF00360">
    <property type="entry name" value="PHY"/>
    <property type="match status" value="1"/>
</dbReference>
<evidence type="ECO:0000256" key="9">
    <source>
        <dbReference type="ARBA" id="ARBA00023012"/>
    </source>
</evidence>
<dbReference type="Pfam" id="PF00512">
    <property type="entry name" value="HisKA"/>
    <property type="match status" value="1"/>
</dbReference>
<dbReference type="InterPro" id="IPR001789">
    <property type="entry name" value="Sig_transdc_resp-reg_receiver"/>
</dbReference>
<dbReference type="Gene3D" id="3.30.450.40">
    <property type="match status" value="1"/>
</dbReference>
<dbReference type="InterPro" id="IPR029016">
    <property type="entry name" value="GAF-like_dom_sf"/>
</dbReference>
<dbReference type="InterPro" id="IPR035965">
    <property type="entry name" value="PAS-like_dom_sf"/>
</dbReference>
<dbReference type="InterPro" id="IPR013654">
    <property type="entry name" value="PAS_2"/>
</dbReference>
<evidence type="ECO:0000259" key="14">
    <source>
        <dbReference type="PROSITE" id="PS50109"/>
    </source>
</evidence>
<dbReference type="CDD" id="cd00082">
    <property type="entry name" value="HisKA"/>
    <property type="match status" value="1"/>
</dbReference>
<evidence type="ECO:0000256" key="5">
    <source>
        <dbReference type="ARBA" id="ARBA00022741"/>
    </source>
</evidence>
<dbReference type="PROSITE" id="PS50110">
    <property type="entry name" value="RESPONSE_REGULATORY"/>
    <property type="match status" value="1"/>
</dbReference>
<keyword evidence="10" id="KW-0675">Receptor</keyword>
<dbReference type="PROSITE" id="PS50046">
    <property type="entry name" value="PHYTOCHROME_2"/>
    <property type="match status" value="1"/>
</dbReference>
<keyword evidence="6 16" id="KW-0418">Kinase</keyword>
<dbReference type="InterPro" id="IPR016132">
    <property type="entry name" value="Phyto_chromo_attachment"/>
</dbReference>
<dbReference type="GeneID" id="28818732"/>
<feature type="compositionally biased region" description="Low complexity" evidence="12">
    <location>
        <begin position="1004"/>
        <end position="1025"/>
    </location>
</feature>
<dbReference type="EMBL" id="KQ947409">
    <property type="protein sequence ID" value="KUJ20590.1"/>
    <property type="molecule type" value="Genomic_DNA"/>
</dbReference>
<dbReference type="PANTHER" id="PTHR43065">
    <property type="entry name" value="SENSOR HISTIDINE KINASE"/>
    <property type="match status" value="1"/>
</dbReference>
<dbReference type="SMART" id="SM00448">
    <property type="entry name" value="REC"/>
    <property type="match status" value="1"/>
</dbReference>
<dbReference type="SMART" id="SM00388">
    <property type="entry name" value="HisKA"/>
    <property type="match status" value="1"/>
</dbReference>
<dbReference type="InterPro" id="IPR003594">
    <property type="entry name" value="HATPase_dom"/>
</dbReference>
<keyword evidence="1" id="KW-0600">Photoreceptor protein</keyword>
<evidence type="ECO:0000256" key="12">
    <source>
        <dbReference type="SAM" id="MobiDB-lite"/>
    </source>
</evidence>
<feature type="domain" description="Phytochrome chromophore attachment site" evidence="13">
    <location>
        <begin position="353"/>
        <end position="515"/>
    </location>
</feature>
<evidence type="ECO:0000256" key="3">
    <source>
        <dbReference type="ARBA" id="ARBA00022606"/>
    </source>
</evidence>
<dbReference type="PROSITE" id="PS50109">
    <property type="entry name" value="HIS_KIN"/>
    <property type="match status" value="1"/>
</dbReference>
<feature type="compositionally biased region" description="Polar residues" evidence="12">
    <location>
        <begin position="1026"/>
        <end position="1038"/>
    </location>
</feature>
<feature type="compositionally biased region" description="Basic and acidic residues" evidence="12">
    <location>
        <begin position="44"/>
        <end position="64"/>
    </location>
</feature>
<feature type="region of interest" description="Disordered" evidence="12">
    <location>
        <begin position="28"/>
        <end position="136"/>
    </location>
</feature>
<evidence type="ECO:0000256" key="7">
    <source>
        <dbReference type="ARBA" id="ARBA00022840"/>
    </source>
</evidence>
<feature type="compositionally biased region" description="Basic and acidic residues" evidence="12">
    <location>
        <begin position="88"/>
        <end position="100"/>
    </location>
</feature>
<dbReference type="InterPro" id="IPR003018">
    <property type="entry name" value="GAF"/>
</dbReference>
<feature type="modified residue" description="4-aspartylphosphate" evidence="11">
    <location>
        <position position="1116"/>
    </location>
</feature>
<protein>
    <submittedName>
        <fullName evidence="16">Putative phytochrome-like histidine kinase PHY2p</fullName>
    </submittedName>
</protein>
<dbReference type="OrthoDB" id="2015534at2759"/>
<dbReference type="InterPro" id="IPR036097">
    <property type="entry name" value="HisK_dim/P_sf"/>
</dbReference>
<evidence type="ECO:0000259" key="13">
    <source>
        <dbReference type="PROSITE" id="PS50046"/>
    </source>
</evidence>
<keyword evidence="17" id="KW-1185">Reference proteome</keyword>
<dbReference type="AlphaFoldDB" id="A0A194XK57"/>
<evidence type="ECO:0000256" key="10">
    <source>
        <dbReference type="ARBA" id="ARBA00023170"/>
    </source>
</evidence>
<dbReference type="GO" id="GO:0009584">
    <property type="term" value="P:detection of visible light"/>
    <property type="evidence" value="ECO:0007669"/>
    <property type="project" value="InterPro"/>
</dbReference>
<feature type="region of interest" description="Disordered" evidence="12">
    <location>
        <begin position="997"/>
        <end position="1041"/>
    </location>
</feature>
<keyword evidence="8" id="KW-0157">Chromophore</keyword>
<keyword evidence="4" id="KW-0808">Transferase</keyword>
<keyword evidence="5" id="KW-0547">Nucleotide-binding</keyword>
<dbReference type="CDD" id="cd17546">
    <property type="entry name" value="REC_hyHK_CKI1_RcsC-like"/>
    <property type="match status" value="1"/>
</dbReference>
<evidence type="ECO:0000256" key="2">
    <source>
        <dbReference type="ARBA" id="ARBA00022553"/>
    </source>
</evidence>
<dbReference type="InParanoid" id="A0A194XK57"/>
<dbReference type="Proteomes" id="UP000070700">
    <property type="component" value="Unassembled WGS sequence"/>
</dbReference>
<dbReference type="SUPFAM" id="SSF55785">
    <property type="entry name" value="PYP-like sensor domain (PAS domain)"/>
    <property type="match status" value="1"/>
</dbReference>
<reference evidence="16 17" key="1">
    <citation type="submission" date="2015-10" db="EMBL/GenBank/DDBJ databases">
        <title>Full genome of DAOMC 229536 Phialocephala scopiformis, a fungal endophyte of spruce producing the potent anti-insectan compound rugulosin.</title>
        <authorList>
            <consortium name="DOE Joint Genome Institute"/>
            <person name="Walker A.K."/>
            <person name="Frasz S.L."/>
            <person name="Seifert K.A."/>
            <person name="Miller J.D."/>
            <person name="Mondo S.J."/>
            <person name="Labutti K."/>
            <person name="Lipzen A."/>
            <person name="Dockter R."/>
            <person name="Kennedy M."/>
            <person name="Grigoriev I.V."/>
            <person name="Spatafora J.W."/>
        </authorList>
    </citation>
    <scope>NUCLEOTIDE SEQUENCE [LARGE SCALE GENOMIC DNA]</scope>
    <source>
        <strain evidence="16 17">CBS 120377</strain>
    </source>
</reference>
<dbReference type="InterPro" id="IPR013515">
    <property type="entry name" value="Phytochrome_cen-reg"/>
</dbReference>
<dbReference type="SUPFAM" id="SSF47384">
    <property type="entry name" value="Homodimeric domain of signal transducing histidine kinase"/>
    <property type="match status" value="1"/>
</dbReference>
<dbReference type="Pfam" id="PF01590">
    <property type="entry name" value="GAF"/>
    <property type="match status" value="1"/>
</dbReference>
<dbReference type="GO" id="GO:0000155">
    <property type="term" value="F:phosphorelay sensor kinase activity"/>
    <property type="evidence" value="ECO:0007669"/>
    <property type="project" value="InterPro"/>
</dbReference>
<dbReference type="SUPFAM" id="SSF55874">
    <property type="entry name" value="ATPase domain of HSP90 chaperone/DNA topoisomerase II/histidine kinase"/>
    <property type="match status" value="1"/>
</dbReference>
<dbReference type="GO" id="GO:0006355">
    <property type="term" value="P:regulation of DNA-templated transcription"/>
    <property type="evidence" value="ECO:0007669"/>
    <property type="project" value="InterPro"/>
</dbReference>
<evidence type="ECO:0000256" key="4">
    <source>
        <dbReference type="ARBA" id="ARBA00022679"/>
    </source>
</evidence>
<dbReference type="Gene3D" id="3.30.565.10">
    <property type="entry name" value="Histidine kinase-like ATPase, C-terminal domain"/>
    <property type="match status" value="1"/>
</dbReference>
<dbReference type="Gene3D" id="3.30.450.270">
    <property type="match status" value="1"/>
</dbReference>
<dbReference type="InterPro" id="IPR005467">
    <property type="entry name" value="His_kinase_dom"/>
</dbReference>
<dbReference type="PRINTS" id="PR01033">
    <property type="entry name" value="PHYTOCHROME"/>
</dbReference>
<dbReference type="InterPro" id="IPR011006">
    <property type="entry name" value="CheY-like_superfamily"/>
</dbReference>
<sequence>MSDQEPSKGVVFLSTVDFAVERVFPIRNLVAPLPETPEPVQDVESTKSTDESAVHGQAERHAEVDLGESEASPSPYLPPPYPSIPPEDAIRKLRPERAESDFSMSSDGEGGRRRRTERTQLVPATSGPPGVLPGVVSSETAQSTFYRCEDEPIHTPGAIQQYGALVALRVDGDEDLIVRIASENSHQVLQYGPEQLFQLDSFLHILAKEARDDMVARIQNALHNASSSEVMAEDTNLDVFQISVILPDGAHRPLWCAIHIAKGTQDLIICEFEEYSDIFYLHDIHGERLLPKSPISTIGLEVLPEERLKSTTRGSKSLKVLEIARRNQHSGVSSMDIFNAMTQAQAQLASAQSVQQVMDVVVGIIAELTGFHRVMFYRFDKQKNGCVDAEYINPRASEDLFRGLHFPASDIPTQARELYKINRIRILYDRDAETARLVCRDVTDFEKPLDLSHSYLRAMSPIHLKYLGNMGVRSSMSVSIVQHDDLWGLIACHGYGDEGIRVTLPIRELCRNIGECAATNVERLLMMARLEARKPPTRTPPTQDPAAFIAASSADLLRVFGADFGLLSIQDEARAIGKLHPYREALAILAYLQQKRYTTVMTSQSINVDFPDIKYPPGIKSIAGLLVLPLSLGGKDFIVFFRKGQLREIRWAGNPYEKIKRAGSEYLEPRTSFKRWSETVVGMSKEWTDDHMETAVVLGLLYGRFIEIWRQKETASQNNRMTRLLIRNSSHEVRTPLNAIVNYLEMALENKLDDSTREILSKAHKASRSLIYVIDDLLNLTKIEDGPILSVEESFDLGATVSETITAFRREAMRKGLDLTVSTHQGIPEMVKGDASRLRQVLSNLTSNAFQHSVDGGIKVDIRPVRSKENSSIVAITVQDVGVGMTESQLDELFQEFEEVIDDDGTPISESTTPSAEGGGSLGIGLAVVARYVRNMKGQIRVHSEPGKGTIFGIELPFEHAKEIVEEGQSRGYNFPRAMSDSSSARSTIITQRKLGEEIPEIKSIPAPEVAPSPSVSGESSSAIPTPQSQASPIVTNVSESSSSRYPFPSMLDIMPPESQRESLSVLIAEDNPINSRILSRRLLKLGHRVHLAQDGQECHDYFISGPQDFDVILMDIQMPLVNGIVSTQMIRKHEKELEELKKNKYRVPVIAVSASLTEENRFDYVQSGFDAWLLKPIDFGRLDFLLQGTKSLELKMQALYTPGHWEKGGWFLP</sequence>
<evidence type="ECO:0000256" key="1">
    <source>
        <dbReference type="ARBA" id="ARBA00022543"/>
    </source>
</evidence>
<evidence type="ECO:0000256" key="6">
    <source>
        <dbReference type="ARBA" id="ARBA00022777"/>
    </source>
</evidence>
<dbReference type="Gene3D" id="1.10.287.130">
    <property type="match status" value="1"/>
</dbReference>
<feature type="compositionally biased region" description="Pro residues" evidence="12">
    <location>
        <begin position="75"/>
        <end position="85"/>
    </location>
</feature>
<dbReference type="GO" id="GO:0005524">
    <property type="term" value="F:ATP binding"/>
    <property type="evidence" value="ECO:0007669"/>
    <property type="project" value="UniProtKB-KW"/>
</dbReference>
<dbReference type="Pfam" id="PF00072">
    <property type="entry name" value="Response_reg"/>
    <property type="match status" value="1"/>
</dbReference>
<dbReference type="PANTHER" id="PTHR43065:SF10">
    <property type="entry name" value="PEROXIDE STRESS-ACTIVATED HISTIDINE KINASE MAK3"/>
    <property type="match status" value="1"/>
</dbReference>
<keyword evidence="7" id="KW-0067">ATP-binding</keyword>
<organism evidence="16 17">
    <name type="scientific">Mollisia scopiformis</name>
    <name type="common">Conifer needle endophyte fungus</name>
    <name type="synonym">Phialocephala scopiformis</name>
    <dbReference type="NCBI Taxonomy" id="149040"/>
    <lineage>
        <taxon>Eukaryota</taxon>
        <taxon>Fungi</taxon>
        <taxon>Dikarya</taxon>
        <taxon>Ascomycota</taxon>
        <taxon>Pezizomycotina</taxon>
        <taxon>Leotiomycetes</taxon>
        <taxon>Helotiales</taxon>
        <taxon>Mollisiaceae</taxon>
        <taxon>Mollisia</taxon>
    </lineage>
</organism>
<dbReference type="RefSeq" id="XP_018074945.1">
    <property type="nucleotide sequence ID" value="XM_018209006.1"/>
</dbReference>
<dbReference type="Pfam" id="PF08446">
    <property type="entry name" value="PAS_2"/>
    <property type="match status" value="1"/>
</dbReference>
<name>A0A194XK57_MOLSC</name>
<dbReference type="KEGG" id="psco:LY89DRAFT_579490"/>
<proteinExistence type="predicted"/>
<dbReference type="InterPro" id="IPR036890">
    <property type="entry name" value="HATPase_C_sf"/>
</dbReference>
<dbReference type="GO" id="GO:0009881">
    <property type="term" value="F:photoreceptor activity"/>
    <property type="evidence" value="ECO:0007669"/>
    <property type="project" value="UniProtKB-KW"/>
</dbReference>
<evidence type="ECO:0000256" key="11">
    <source>
        <dbReference type="PROSITE-ProRule" id="PRU00169"/>
    </source>
</evidence>
<dbReference type="SUPFAM" id="SSF52172">
    <property type="entry name" value="CheY-like"/>
    <property type="match status" value="1"/>
</dbReference>
<keyword evidence="2 11" id="KW-0597">Phosphoprotein</keyword>
<dbReference type="Pfam" id="PF02518">
    <property type="entry name" value="HATPase_c"/>
    <property type="match status" value="1"/>
</dbReference>
<feature type="domain" description="Histidine kinase" evidence="14">
    <location>
        <begin position="728"/>
        <end position="960"/>
    </location>
</feature>